<proteinExistence type="predicted"/>
<dbReference type="EMBL" id="RJKL01000001">
    <property type="protein sequence ID" value="ROP30070.1"/>
    <property type="molecule type" value="Genomic_DNA"/>
</dbReference>
<accession>A0A3N1GIH4</accession>
<comment type="caution">
    <text evidence="1">The sequence shown here is derived from an EMBL/GenBank/DDBJ whole genome shotgun (WGS) entry which is preliminary data.</text>
</comment>
<dbReference type="Proteomes" id="UP000271683">
    <property type="component" value="Unassembled WGS sequence"/>
</dbReference>
<dbReference type="AlphaFoldDB" id="A0A3N1GIH4"/>
<evidence type="ECO:0000313" key="1">
    <source>
        <dbReference type="EMBL" id="ROP30070.1"/>
    </source>
</evidence>
<reference evidence="1 2" key="1">
    <citation type="submission" date="2018-11" db="EMBL/GenBank/DDBJ databases">
        <title>Sequencing the genomes of 1000 actinobacteria strains.</title>
        <authorList>
            <person name="Klenk H.-P."/>
        </authorList>
    </citation>
    <scope>NUCLEOTIDE SEQUENCE [LARGE SCALE GENOMIC DNA]</scope>
    <source>
        <strain evidence="1 2">DSM 43634</strain>
    </source>
</reference>
<name>A0A3N1GIH4_9ACTN</name>
<evidence type="ECO:0000313" key="2">
    <source>
        <dbReference type="Proteomes" id="UP000271683"/>
    </source>
</evidence>
<organism evidence="1 2">
    <name type="scientific">Couchioplanes caeruleus</name>
    <dbReference type="NCBI Taxonomy" id="56438"/>
    <lineage>
        <taxon>Bacteria</taxon>
        <taxon>Bacillati</taxon>
        <taxon>Actinomycetota</taxon>
        <taxon>Actinomycetes</taxon>
        <taxon>Micromonosporales</taxon>
        <taxon>Micromonosporaceae</taxon>
        <taxon>Couchioplanes</taxon>
    </lineage>
</organism>
<sequence length="30" mass="3347">MGMDGLRELLKELDGARVRDVRVPGYLDTA</sequence>
<protein>
    <submittedName>
        <fullName evidence="1">Uncharacterized protein</fullName>
    </submittedName>
</protein>
<gene>
    <name evidence="1" type="ORF">EDD30_2901</name>
</gene>